<keyword evidence="3" id="KW-1185">Reference proteome</keyword>
<dbReference type="HOGENOM" id="CLU_071866_0_0_1"/>
<gene>
    <name evidence="2" type="ORF">JAAARDRAFT_27764</name>
</gene>
<name>A0A067QND4_9AGAM</name>
<sequence length="310" mass="32895">MSSDTLRTPTAKRTSRQSTPGSASRKVPHCTKCKRPRAGHPRQGCPYVDSPAKATSPDEEADDPELAEAIQSLRIDAADGEDTPPEVDAPAGRSSSNRRASGRPSASPAPSLKSLDTISSDLVNGLLEPGIMDDKKTTPKDLEKVVAGWQETLNTPRKATKKRLSMTPGESPSSQRKPIGKIQDETPSFRGPKPLSRSMSVEERNVFLDQLGEASKAPPVSTYLLSMADIPNILESAKGRGFHTRVVRSDQDKDEGWLIVGRDEGAVVKLCNGLKEDIGGKGRRTSDVLGAAAGGAVVGAVATFTGLAFS</sequence>
<feature type="region of interest" description="Disordered" evidence="1">
    <location>
        <begin position="1"/>
        <end position="116"/>
    </location>
</feature>
<feature type="region of interest" description="Disordered" evidence="1">
    <location>
        <begin position="149"/>
        <end position="198"/>
    </location>
</feature>
<evidence type="ECO:0000313" key="3">
    <source>
        <dbReference type="Proteomes" id="UP000027265"/>
    </source>
</evidence>
<evidence type="ECO:0000256" key="1">
    <source>
        <dbReference type="SAM" id="MobiDB-lite"/>
    </source>
</evidence>
<organism evidence="2 3">
    <name type="scientific">Jaapia argillacea MUCL 33604</name>
    <dbReference type="NCBI Taxonomy" id="933084"/>
    <lineage>
        <taxon>Eukaryota</taxon>
        <taxon>Fungi</taxon>
        <taxon>Dikarya</taxon>
        <taxon>Basidiomycota</taxon>
        <taxon>Agaricomycotina</taxon>
        <taxon>Agaricomycetes</taxon>
        <taxon>Agaricomycetidae</taxon>
        <taxon>Jaapiales</taxon>
        <taxon>Jaapiaceae</taxon>
        <taxon>Jaapia</taxon>
    </lineage>
</organism>
<dbReference type="AlphaFoldDB" id="A0A067QND4"/>
<dbReference type="Proteomes" id="UP000027265">
    <property type="component" value="Unassembled WGS sequence"/>
</dbReference>
<feature type="compositionally biased region" description="Basic residues" evidence="1">
    <location>
        <begin position="26"/>
        <end position="40"/>
    </location>
</feature>
<dbReference type="InParanoid" id="A0A067QND4"/>
<dbReference type="OrthoDB" id="3263613at2759"/>
<proteinExistence type="predicted"/>
<protein>
    <submittedName>
        <fullName evidence="2">Uncharacterized protein</fullName>
    </submittedName>
</protein>
<reference evidence="3" key="1">
    <citation type="journal article" date="2014" name="Proc. Natl. Acad. Sci. U.S.A.">
        <title>Extensive sampling of basidiomycete genomes demonstrates inadequacy of the white-rot/brown-rot paradigm for wood decay fungi.</title>
        <authorList>
            <person name="Riley R."/>
            <person name="Salamov A.A."/>
            <person name="Brown D.W."/>
            <person name="Nagy L.G."/>
            <person name="Floudas D."/>
            <person name="Held B.W."/>
            <person name="Levasseur A."/>
            <person name="Lombard V."/>
            <person name="Morin E."/>
            <person name="Otillar R."/>
            <person name="Lindquist E.A."/>
            <person name="Sun H."/>
            <person name="LaButti K.M."/>
            <person name="Schmutz J."/>
            <person name="Jabbour D."/>
            <person name="Luo H."/>
            <person name="Baker S.E."/>
            <person name="Pisabarro A.G."/>
            <person name="Walton J.D."/>
            <person name="Blanchette R.A."/>
            <person name="Henrissat B."/>
            <person name="Martin F."/>
            <person name="Cullen D."/>
            <person name="Hibbett D.S."/>
            <person name="Grigoriev I.V."/>
        </authorList>
    </citation>
    <scope>NUCLEOTIDE SEQUENCE [LARGE SCALE GENOMIC DNA]</scope>
    <source>
        <strain evidence="3">MUCL 33604</strain>
    </source>
</reference>
<feature type="compositionally biased region" description="Polar residues" evidence="1">
    <location>
        <begin position="1"/>
        <end position="22"/>
    </location>
</feature>
<accession>A0A067QND4</accession>
<dbReference type="EMBL" id="KL197709">
    <property type="protein sequence ID" value="KDQ64146.1"/>
    <property type="molecule type" value="Genomic_DNA"/>
</dbReference>
<feature type="compositionally biased region" description="Acidic residues" evidence="1">
    <location>
        <begin position="57"/>
        <end position="66"/>
    </location>
</feature>
<evidence type="ECO:0000313" key="2">
    <source>
        <dbReference type="EMBL" id="KDQ64146.1"/>
    </source>
</evidence>
<feature type="compositionally biased region" description="Low complexity" evidence="1">
    <location>
        <begin position="89"/>
        <end position="111"/>
    </location>
</feature>